<gene>
    <name evidence="2" type="ORF">BK138_14345</name>
</gene>
<dbReference type="Proteomes" id="UP000187172">
    <property type="component" value="Unassembled WGS sequence"/>
</dbReference>
<comment type="caution">
    <text evidence="2">The sequence shown here is derived from an EMBL/GenBank/DDBJ whole genome shotgun (WGS) entry which is preliminary data.</text>
</comment>
<keyword evidence="1" id="KW-0812">Transmembrane</keyword>
<feature type="transmembrane region" description="Helical" evidence="1">
    <location>
        <begin position="6"/>
        <end position="24"/>
    </location>
</feature>
<sequence length="154" mass="17227">MAEWGYILIACGFIMFAVVAMILLHTLRRVLLRAESVLGKAGADMTQLAAESRELLTQASSTLSLLHERVEDIEPFSSSLRLAGETLTGTLERVDSISKLVTDSAMERLEKAHRDNELRLAEAFRWLDVGLSVWHSWKQEAYPPGTVPSSEKER</sequence>
<keyword evidence="3" id="KW-1185">Reference proteome</keyword>
<dbReference type="STRING" id="297318.BK138_14345"/>
<keyword evidence="1" id="KW-1133">Transmembrane helix</keyword>
<dbReference type="RefSeq" id="WP_076170270.1">
    <property type="nucleotide sequence ID" value="NZ_MRTP01000003.1"/>
</dbReference>
<evidence type="ECO:0000256" key="1">
    <source>
        <dbReference type="SAM" id="Phobius"/>
    </source>
</evidence>
<dbReference type="EMBL" id="MRTP01000003">
    <property type="protein sequence ID" value="OMF54366.1"/>
    <property type="molecule type" value="Genomic_DNA"/>
</dbReference>
<dbReference type="AlphaFoldDB" id="A0A1R1ER99"/>
<proteinExistence type="predicted"/>
<evidence type="ECO:0008006" key="4">
    <source>
        <dbReference type="Google" id="ProtNLM"/>
    </source>
</evidence>
<protein>
    <recommendedName>
        <fullName evidence="4">DUF948 domain-containing protein</fullName>
    </recommendedName>
</protein>
<organism evidence="2 3">
    <name type="scientific">Paenibacillus rhizosphaerae</name>
    <dbReference type="NCBI Taxonomy" id="297318"/>
    <lineage>
        <taxon>Bacteria</taxon>
        <taxon>Bacillati</taxon>
        <taxon>Bacillota</taxon>
        <taxon>Bacilli</taxon>
        <taxon>Bacillales</taxon>
        <taxon>Paenibacillaceae</taxon>
        <taxon>Paenibacillus</taxon>
    </lineage>
</organism>
<keyword evidence="1" id="KW-0472">Membrane</keyword>
<accession>A0A1R1ER99</accession>
<reference evidence="2 3" key="1">
    <citation type="submission" date="2016-11" db="EMBL/GenBank/DDBJ databases">
        <title>Paenibacillus species isolates.</title>
        <authorList>
            <person name="Beno S.M."/>
        </authorList>
    </citation>
    <scope>NUCLEOTIDE SEQUENCE [LARGE SCALE GENOMIC DNA]</scope>
    <source>
        <strain evidence="2 3">FSL R5-0378</strain>
    </source>
</reference>
<evidence type="ECO:0000313" key="3">
    <source>
        <dbReference type="Proteomes" id="UP000187172"/>
    </source>
</evidence>
<evidence type="ECO:0000313" key="2">
    <source>
        <dbReference type="EMBL" id="OMF54366.1"/>
    </source>
</evidence>
<name>A0A1R1ER99_9BACL</name>